<keyword evidence="1" id="KW-0175">Coiled coil</keyword>
<feature type="transmembrane region" description="Helical" evidence="2">
    <location>
        <begin position="898"/>
        <end position="931"/>
    </location>
</feature>
<feature type="transmembrane region" description="Helical" evidence="2">
    <location>
        <begin position="1134"/>
        <end position="1156"/>
    </location>
</feature>
<feature type="transmembrane region" description="Helical" evidence="2">
    <location>
        <begin position="750"/>
        <end position="768"/>
    </location>
</feature>
<feature type="transmembrane region" description="Helical" evidence="2">
    <location>
        <begin position="796"/>
        <end position="815"/>
    </location>
</feature>
<feature type="transmembrane region" description="Helical" evidence="2">
    <location>
        <begin position="64"/>
        <end position="84"/>
    </location>
</feature>
<feature type="transmembrane region" description="Helical" evidence="2">
    <location>
        <begin position="200"/>
        <end position="221"/>
    </location>
</feature>
<feature type="transmembrane region" description="Helical" evidence="2">
    <location>
        <begin position="719"/>
        <end position="738"/>
    </location>
</feature>
<gene>
    <name evidence="3" type="ORF">SCF082_LOCUS8972</name>
</gene>
<evidence type="ECO:0000256" key="2">
    <source>
        <dbReference type="SAM" id="Phobius"/>
    </source>
</evidence>
<feature type="coiled-coil region" evidence="1">
    <location>
        <begin position="1085"/>
        <end position="1112"/>
    </location>
</feature>
<keyword evidence="2" id="KW-0812">Transmembrane</keyword>
<proteinExistence type="predicted"/>
<feature type="transmembrane region" description="Helical" evidence="2">
    <location>
        <begin position="943"/>
        <end position="967"/>
    </location>
</feature>
<feature type="transmembrane region" description="Helical" evidence="2">
    <location>
        <begin position="865"/>
        <end position="886"/>
    </location>
</feature>
<evidence type="ECO:0000313" key="4">
    <source>
        <dbReference type="Proteomes" id="UP001642464"/>
    </source>
</evidence>
<keyword evidence="2" id="KW-1133">Transmembrane helix</keyword>
<keyword evidence="4" id="KW-1185">Reference proteome</keyword>
<name>A0ABP0IW21_9DINO</name>
<protein>
    <submittedName>
        <fullName evidence="3">Uncharacterized protein</fullName>
    </submittedName>
</protein>
<comment type="caution">
    <text evidence="3">The sequence shown here is derived from an EMBL/GenBank/DDBJ whole genome shotgun (WGS) entry which is preliminary data.</text>
</comment>
<accession>A0ABP0IW21</accession>
<dbReference type="EMBL" id="CAXAMM010005169">
    <property type="protein sequence ID" value="CAK9006306.1"/>
    <property type="molecule type" value="Genomic_DNA"/>
</dbReference>
<reference evidence="3 4" key="1">
    <citation type="submission" date="2024-02" db="EMBL/GenBank/DDBJ databases">
        <authorList>
            <person name="Chen Y."/>
            <person name="Shah S."/>
            <person name="Dougan E. K."/>
            <person name="Thang M."/>
            <person name="Chan C."/>
        </authorList>
    </citation>
    <scope>NUCLEOTIDE SEQUENCE [LARGE SCALE GENOMIC DNA]</scope>
</reference>
<feature type="transmembrane region" description="Helical" evidence="2">
    <location>
        <begin position="1030"/>
        <end position="1055"/>
    </location>
</feature>
<keyword evidence="2" id="KW-0472">Membrane</keyword>
<organism evidence="3 4">
    <name type="scientific">Durusdinium trenchii</name>
    <dbReference type="NCBI Taxonomy" id="1381693"/>
    <lineage>
        <taxon>Eukaryota</taxon>
        <taxon>Sar</taxon>
        <taxon>Alveolata</taxon>
        <taxon>Dinophyceae</taxon>
        <taxon>Suessiales</taxon>
        <taxon>Symbiodiniaceae</taxon>
        <taxon>Durusdinium</taxon>
    </lineage>
</organism>
<feature type="transmembrane region" description="Helical" evidence="2">
    <location>
        <begin position="121"/>
        <end position="142"/>
    </location>
</feature>
<feature type="transmembrane region" description="Helical" evidence="2">
    <location>
        <begin position="1061"/>
        <end position="1082"/>
    </location>
</feature>
<sequence length="1258" mass="139233">MDPLLVVSTVTLLWVPWHLRLTKTDFCDLQAWIGLLKPSNAADQGKDARAEEEMVKLRLRNYKLFSRFLSQVTPIVGLGLSFQALKNPGLHSISWASSFVLVYWVHLLVGKELVTLTERRLRLLTYMHHVLCLSLHIMAGIAHHCSTFNFTLVVGFNTTIRFLYVLTFMNPSVSIPFQLLHTTADIFDYLMIFDGSHVQLGALCFCEFFICIVSIAGSVILDLALRGRIDAKLDTADAESLVSSFRRVLRGVCDGEVLLDGEMNVAKESECLKNLILTDVSLVGRNFKGLLSADVNLFNEFIESSNEAFGDPKDSPPSCLRVSLRGAAGIRVAADVYHVPVPGLFGADAPYHLIAFKEDLDARPAPEATDAASDRATELLTMCGSRLPSYRHGDSASMASGSTQRSAQLLCPELQEMTLLLDVDSELQDVLQAHLKFVRGGSDPSQPGCEPPIFGLNSSMPSLRRLVKPMEWDQLQGQVRRFVNQALENPHLAPKALKKLSLQLPGHGGRVIAGEASLKCFPGARRVWLHVIGLQPEKPRRVLLDGIQETFVARANEPVSIQLFSMVPTKDFFTAAAMSFSICGTIMLAVWIGWRMNIHFDLFNWEFDVFFATQNDELLLYLARDLDFQLNYTGHCLMTNSSLYEEHVREVIGGACDTLNNVLQMQQWCPAVVGVIHVMSALCCTFMLQADPSMKRRVSTSEGVLSDGELAAATKLQAILKRSLLVITLIAAIAYACASSSGSAAIFTQAFYGFGLGGTLTIFGYVYVETDHLLLQKLLTQTRFGKIVMQVIRNGWLRAFMVCVLNFLIPLILLVDRLRQSVRRCRGVLDVTEDAEVDQFTPVGRKVIDELRTWHWSMILRKVNICSFITILLFVGLKSTYVFFSWLNYYLLAAQLDYVAICSLVFAIGLLMFMLPIVPGTAVYLFSGVVLGFYSTAQGHHLFVGIAIGSVLSSILKHVACVGQYYVGYLAGKSIRVQRFVGVDKVATRAMEMILNKRGFALGKVCILVAGPDFPTSVLCGILRLNIPQMLLGTTPIIVVSIIPQVTVGALLTVPGNGKEYSAVATVLAAALQVLATLYVSYRILKTAEENYQELSQYREEHEQVAELTKREASYTRKFLEVSSWAKLPVHMRALTVGTSAIFWCAAFVLSIDFLIPYKICFQPFSMTDRIEDDAASGGLDGNVWNIVQQPLGTVVLVSSLVACLLHILIGVWLDRATRQRLCEVNVEEQLDPVAPQISLTPPPPPRPIVSFPVDELG</sequence>
<feature type="transmembrane region" description="Helical" evidence="2">
    <location>
        <begin position="1192"/>
        <end position="1214"/>
    </location>
</feature>
<feature type="transmembrane region" description="Helical" evidence="2">
    <location>
        <begin position="668"/>
        <end position="688"/>
    </location>
</feature>
<evidence type="ECO:0000313" key="3">
    <source>
        <dbReference type="EMBL" id="CAK9006306.1"/>
    </source>
</evidence>
<evidence type="ECO:0000256" key="1">
    <source>
        <dbReference type="SAM" id="Coils"/>
    </source>
</evidence>
<feature type="transmembrane region" description="Helical" evidence="2">
    <location>
        <begin position="162"/>
        <end position="180"/>
    </location>
</feature>
<dbReference type="Proteomes" id="UP001642464">
    <property type="component" value="Unassembled WGS sequence"/>
</dbReference>
<feature type="transmembrane region" description="Helical" evidence="2">
    <location>
        <begin position="572"/>
        <end position="594"/>
    </location>
</feature>
<feature type="transmembrane region" description="Helical" evidence="2">
    <location>
        <begin position="90"/>
        <end position="109"/>
    </location>
</feature>